<dbReference type="STRING" id="1605367.AFM12_13930"/>
<name>A0A0P7BR92_9BACT</name>
<gene>
    <name evidence="2" type="ORF">AFM12_13930</name>
</gene>
<dbReference type="Proteomes" id="UP000050454">
    <property type="component" value="Unassembled WGS sequence"/>
</dbReference>
<feature type="chain" id="PRO_5006136134" description="3-methyl-2-oxobutanoate hydroxymethyltransferase" evidence="1">
    <location>
        <begin position="23"/>
        <end position="156"/>
    </location>
</feature>
<dbReference type="SUPFAM" id="SSF54427">
    <property type="entry name" value="NTF2-like"/>
    <property type="match status" value="1"/>
</dbReference>
<sequence length="156" mass="17784">MKLFGIILLTGLSFFNSIPAPAQQQVEIQELIETFFEGMRLGDTSMISNTLSDHVELKSIYTDSKSGKTKLVEEEMNNFIKSISSKPDSVVYDERLLSFDIKIDGPMAIAWTPYRFYLNEKFSHCGVNVFTLAHYSVGWRIVSITDTRRRADCEPD</sequence>
<evidence type="ECO:0000313" key="2">
    <source>
        <dbReference type="EMBL" id="KPM47594.1"/>
    </source>
</evidence>
<accession>A0A0P7BR92</accession>
<reference evidence="2 3" key="1">
    <citation type="submission" date="2015-07" db="EMBL/GenBank/DDBJ databases">
        <title>The draft genome sequence of Leadbetterella sp. JN14-9.</title>
        <authorList>
            <person name="Liu Y."/>
            <person name="Du J."/>
            <person name="Shao Z."/>
        </authorList>
    </citation>
    <scope>NUCLEOTIDE SEQUENCE [LARGE SCALE GENOMIC DNA]</scope>
    <source>
        <strain evidence="2 3">JN14-9</strain>
    </source>
</reference>
<keyword evidence="1" id="KW-0732">Signal</keyword>
<comment type="caution">
    <text evidence="2">The sequence shown here is derived from an EMBL/GenBank/DDBJ whole genome shotgun (WGS) entry which is preliminary data.</text>
</comment>
<proteinExistence type="predicted"/>
<protein>
    <recommendedName>
        <fullName evidence="4">3-methyl-2-oxobutanoate hydroxymethyltransferase</fullName>
    </recommendedName>
</protein>
<evidence type="ECO:0000313" key="3">
    <source>
        <dbReference type="Proteomes" id="UP000050454"/>
    </source>
</evidence>
<feature type="signal peptide" evidence="1">
    <location>
        <begin position="1"/>
        <end position="22"/>
    </location>
</feature>
<dbReference type="Gene3D" id="3.10.450.50">
    <property type="match status" value="1"/>
</dbReference>
<keyword evidence="3" id="KW-1185">Reference proteome</keyword>
<dbReference type="InterPro" id="IPR032710">
    <property type="entry name" value="NTF2-like_dom_sf"/>
</dbReference>
<organism evidence="2 3">
    <name type="scientific">Jiulongibacter sediminis</name>
    <dbReference type="NCBI Taxonomy" id="1605367"/>
    <lineage>
        <taxon>Bacteria</taxon>
        <taxon>Pseudomonadati</taxon>
        <taxon>Bacteroidota</taxon>
        <taxon>Cytophagia</taxon>
        <taxon>Cytophagales</taxon>
        <taxon>Leadbetterellaceae</taxon>
        <taxon>Jiulongibacter</taxon>
    </lineage>
</organism>
<dbReference type="PATRIC" id="fig|1605367.3.peg.185"/>
<dbReference type="RefSeq" id="WP_229308510.1">
    <property type="nucleotide sequence ID" value="NZ_JXSZ01000010.1"/>
</dbReference>
<evidence type="ECO:0008006" key="4">
    <source>
        <dbReference type="Google" id="ProtNLM"/>
    </source>
</evidence>
<dbReference type="AlphaFoldDB" id="A0A0P7BR92"/>
<evidence type="ECO:0000256" key="1">
    <source>
        <dbReference type="SAM" id="SignalP"/>
    </source>
</evidence>
<dbReference type="EMBL" id="LGTQ01000010">
    <property type="protein sequence ID" value="KPM47594.1"/>
    <property type="molecule type" value="Genomic_DNA"/>
</dbReference>